<keyword evidence="1" id="KW-0175">Coiled coil</keyword>
<feature type="domain" description="Putative plant transposon protein" evidence="3">
    <location>
        <begin position="1"/>
        <end position="178"/>
    </location>
</feature>
<evidence type="ECO:0000256" key="1">
    <source>
        <dbReference type="SAM" id="Coils"/>
    </source>
</evidence>
<name>A0ABU6SWI9_9FABA</name>
<evidence type="ECO:0000313" key="4">
    <source>
        <dbReference type="EMBL" id="MED6140747.1"/>
    </source>
</evidence>
<dbReference type="Pfam" id="PF20167">
    <property type="entry name" value="Transposase_32"/>
    <property type="match status" value="2"/>
</dbReference>
<evidence type="ECO:0000259" key="3">
    <source>
        <dbReference type="Pfam" id="PF20167"/>
    </source>
</evidence>
<feature type="region of interest" description="Disordered" evidence="2">
    <location>
        <begin position="560"/>
        <end position="603"/>
    </location>
</feature>
<accession>A0ABU6SWI9</accession>
<feature type="non-terminal residue" evidence="4">
    <location>
        <position position="805"/>
    </location>
</feature>
<reference evidence="4 5" key="1">
    <citation type="journal article" date="2023" name="Plants (Basel)">
        <title>Bridging the Gap: Combining Genomics and Transcriptomics Approaches to Understand Stylosanthes scabra, an Orphan Legume from the Brazilian Caatinga.</title>
        <authorList>
            <person name="Ferreira-Neto J.R.C."/>
            <person name="da Silva M.D."/>
            <person name="Binneck E."/>
            <person name="de Melo N.F."/>
            <person name="da Silva R.H."/>
            <person name="de Melo A.L.T.M."/>
            <person name="Pandolfi V."/>
            <person name="Bustamante F.O."/>
            <person name="Brasileiro-Vidal A.C."/>
            <person name="Benko-Iseppon A.M."/>
        </authorList>
    </citation>
    <scope>NUCLEOTIDE SEQUENCE [LARGE SCALE GENOMIC DNA]</scope>
    <source>
        <tissue evidence="4">Leaves</tissue>
    </source>
</reference>
<dbReference type="EMBL" id="JASCZI010062697">
    <property type="protein sequence ID" value="MED6140747.1"/>
    <property type="molecule type" value="Genomic_DNA"/>
</dbReference>
<dbReference type="InterPro" id="IPR046796">
    <property type="entry name" value="Transposase_32_dom"/>
</dbReference>
<gene>
    <name evidence="4" type="ORF">PIB30_096404</name>
</gene>
<feature type="compositionally biased region" description="Basic and acidic residues" evidence="2">
    <location>
        <begin position="587"/>
        <end position="601"/>
    </location>
</feature>
<evidence type="ECO:0000256" key="2">
    <source>
        <dbReference type="SAM" id="MobiDB-lite"/>
    </source>
</evidence>
<sequence>MVREFYANVGRTDEQMVGLEQHPYTSYVRGKTIDFSPENIRKVMRFKEETHGAQFNYHQRLPTEEELDLILRELCEDGATWKMVKGKDPKPIQLRRPELTNLARGWQDFVIHNLLPTGNKSEITVARVILIHSIIRGDEIRVEEIIADQIILITQGLGGKGKIAFPSTIYKLCKASKVRMNREYGGYEHIDQGRLITNEVMETIRIPQIALGRHVEQGNEDEPMPQFVPPHEPHNTAEGVEFGGQEHDQDHHFEHDQEQPQFVEPIPQLEQPPPQYNYQEQQQPQYVSYADFQQFQQSQTEQMQSYQQSQTQLIQQYQQSQEEMMQQYQQKQLEAQQQGFQMLNNQVASMQIGRTDEQMVGLEQHPYTSYVRGKTIDFSPENIRKVMRFKEETRGAQFNYHQRLPTEEELDLILRELCEDGATWKMGKGKDPKPIQLRRPELTNLARGWQEFVIHNLLPTGNKSEITVARAILIHSIIRGDEIRAEEIIADQIIVITQGLGGKGKIAFPSTIYKLCKASKVRMNREYGGYEHIDQGRLITNEVMETIRIPQIALGRHVEQGNEDEPMPQFVPPHEPHNTAEGAEFGGQEHDQDHHFEHHQEQPQFVEPIPQLEQPPPQYNYQQQQQPHNINKSNWKHNNKASKCLIIKWPSCRLDKQQELFTNTNNLCNRILKQQDMMNKEMIDLKKWQVSETVGRNEQSNKIMEAWDEQRGYMEGMSKQMRNWTRNAAARECYDICAHQQLNPNLVEMPVTKLIKLIYDNHDKDIPAFQGCLKSDFEAGSSSQAAPPITPTTASSSAPTDSIPP</sequence>
<evidence type="ECO:0000313" key="5">
    <source>
        <dbReference type="Proteomes" id="UP001341840"/>
    </source>
</evidence>
<feature type="domain" description="Putative plant transposon protein" evidence="3">
    <location>
        <begin position="364"/>
        <end position="521"/>
    </location>
</feature>
<feature type="coiled-coil region" evidence="1">
    <location>
        <begin position="303"/>
        <end position="338"/>
    </location>
</feature>
<comment type="caution">
    <text evidence="4">The sequence shown here is derived from an EMBL/GenBank/DDBJ whole genome shotgun (WGS) entry which is preliminary data.</text>
</comment>
<protein>
    <recommendedName>
        <fullName evidence="3">Putative plant transposon protein domain-containing protein</fullName>
    </recommendedName>
</protein>
<feature type="compositionally biased region" description="Low complexity" evidence="2">
    <location>
        <begin position="781"/>
        <end position="805"/>
    </location>
</feature>
<organism evidence="4 5">
    <name type="scientific">Stylosanthes scabra</name>
    <dbReference type="NCBI Taxonomy" id="79078"/>
    <lineage>
        <taxon>Eukaryota</taxon>
        <taxon>Viridiplantae</taxon>
        <taxon>Streptophyta</taxon>
        <taxon>Embryophyta</taxon>
        <taxon>Tracheophyta</taxon>
        <taxon>Spermatophyta</taxon>
        <taxon>Magnoliopsida</taxon>
        <taxon>eudicotyledons</taxon>
        <taxon>Gunneridae</taxon>
        <taxon>Pentapetalae</taxon>
        <taxon>rosids</taxon>
        <taxon>fabids</taxon>
        <taxon>Fabales</taxon>
        <taxon>Fabaceae</taxon>
        <taxon>Papilionoideae</taxon>
        <taxon>50 kb inversion clade</taxon>
        <taxon>dalbergioids sensu lato</taxon>
        <taxon>Dalbergieae</taxon>
        <taxon>Pterocarpus clade</taxon>
        <taxon>Stylosanthes</taxon>
    </lineage>
</organism>
<dbReference type="Proteomes" id="UP001341840">
    <property type="component" value="Unassembled WGS sequence"/>
</dbReference>
<keyword evidence="5" id="KW-1185">Reference proteome</keyword>
<proteinExistence type="predicted"/>
<feature type="region of interest" description="Disordered" evidence="2">
    <location>
        <begin position="778"/>
        <end position="805"/>
    </location>
</feature>